<reference evidence="2 3" key="1">
    <citation type="journal article" date="2015" name="Genome Biol.">
        <title>Comparative genomics of Steinernema reveals deeply conserved gene regulatory networks.</title>
        <authorList>
            <person name="Dillman A.R."/>
            <person name="Macchietto M."/>
            <person name="Porter C.F."/>
            <person name="Rogers A."/>
            <person name="Williams B."/>
            <person name="Antoshechkin I."/>
            <person name="Lee M.M."/>
            <person name="Goodwin Z."/>
            <person name="Lu X."/>
            <person name="Lewis E.E."/>
            <person name="Goodrich-Blair H."/>
            <person name="Stock S.P."/>
            <person name="Adams B.J."/>
            <person name="Sternberg P.W."/>
            <person name="Mortazavi A."/>
        </authorList>
    </citation>
    <scope>NUCLEOTIDE SEQUENCE [LARGE SCALE GENOMIC DNA]</scope>
    <source>
        <strain evidence="2 3">ALL</strain>
    </source>
</reference>
<feature type="compositionally biased region" description="Polar residues" evidence="1">
    <location>
        <begin position="858"/>
        <end position="871"/>
    </location>
</feature>
<organism evidence="2 3">
    <name type="scientific">Steinernema carpocapsae</name>
    <name type="common">Entomopathogenic nematode</name>
    <dbReference type="NCBI Taxonomy" id="34508"/>
    <lineage>
        <taxon>Eukaryota</taxon>
        <taxon>Metazoa</taxon>
        <taxon>Ecdysozoa</taxon>
        <taxon>Nematoda</taxon>
        <taxon>Chromadorea</taxon>
        <taxon>Rhabditida</taxon>
        <taxon>Tylenchina</taxon>
        <taxon>Panagrolaimomorpha</taxon>
        <taxon>Strongyloidoidea</taxon>
        <taxon>Steinernematidae</taxon>
        <taxon>Steinernema</taxon>
    </lineage>
</organism>
<feature type="compositionally biased region" description="Low complexity" evidence="1">
    <location>
        <begin position="337"/>
        <end position="348"/>
    </location>
</feature>
<name>A0A4U5MR83_STECR</name>
<keyword evidence="3" id="KW-1185">Reference proteome</keyword>
<evidence type="ECO:0000313" key="3">
    <source>
        <dbReference type="Proteomes" id="UP000298663"/>
    </source>
</evidence>
<feature type="region of interest" description="Disordered" evidence="1">
    <location>
        <begin position="583"/>
        <end position="649"/>
    </location>
</feature>
<feature type="compositionally biased region" description="Polar residues" evidence="1">
    <location>
        <begin position="623"/>
        <end position="632"/>
    </location>
</feature>
<feature type="compositionally biased region" description="Polar residues" evidence="1">
    <location>
        <begin position="590"/>
        <end position="606"/>
    </location>
</feature>
<proteinExistence type="predicted"/>
<comment type="caution">
    <text evidence="2">The sequence shown here is derived from an EMBL/GenBank/DDBJ whole genome shotgun (WGS) entry which is preliminary data.</text>
</comment>
<dbReference type="Proteomes" id="UP000298663">
    <property type="component" value="Unassembled WGS sequence"/>
</dbReference>
<sequence length="2366" mass="266384">MYLVCSIDAFCAWRFIKGVYHTPECPEKFRDKLPFLGRTNPFPGVIHIRREERFNEVFLREIGRHKAFYTHELHRDHKFQDLPVELKTVWEQIMAKICEKFPDAISENVFKIWNDIRTNYNTCMCDPPYAKLASFLNGVPDVAIRLSIGSCCYGAVVPGEGNMEFPCQHIPPPPISRKRRQSVSIITLSPDSSPEPQRRAVDNEVMDVNVVTPSVIPGLGLSRTPILLETNVQTSSTLQFPAADSMANGATSLRNAVWQIVGQEPEECVAVLEICSPDPPVDKSPDSASELMELINKPVSPVREPLAEQEPEDEPMPAVEEDVNPSPSPDQLEHSSSESSFSHSPLSQPGEDIVDPAPLEPTVNAEKRSVASASDKNVAVVGQESPNGALGVVPFCDSNAAETEMDISNEAPDEDDSEHPTNATDLASNVFVASAPDENVAIVSQESLDRSSGSEHPTDACTPDFDNLHITEGHLVQAPYNASGFFNKASNEAEMDLTDISVSVSSDSILTAQPVEASAPASDGVNEAEIDPVVPLTPVLEDDQLFQVSSHVVQEAEMDLDNADSTPSESTFAELAPLVAAQEPEFSPPEASTSQDDNQPSYSQAPQEPAFSCNLENSADAPRSSQSFPTDKSLNHDTSEPSQEFQDVKEEPTTFGALLDASTKQFHPPPQGEAWELPGLPSKYVVWSEGNQTELPVDAFRSRYGQAALQVVFEEISRERQFYETKLKHVYEPADLPEEVIPIWDAIAEKIKRRAPRVRKPKRGIYKNGVLEHYSFAAWCSIRKPYFSKTARRAEWIGKLPFLDYMEQQAQEKDVKIVPEPEALNASTTAELLPWGASEQAGSTTQESDLNLAEQPEATDTYSGPPSSSERTSFDDQANVLAENPFEPPHVPQDEDMDLYSASDQAETFVEATVASDPAPLGVVESTTETAQPDKDSQDQELENNVNIENNWSPEAPNPILDSDPIEDLKKWTLNHMLDDIFHDCIEDIYAEYEHPFEQESMDTTSDNCLNIITTRNYTTTPAQIQDQQLPETQTFLDEASSSASEHNISTGSITSNCEHPQITEPMDIPENDLLSFVTTDPALHHVHDEAMDTCIKEEPSTSQSRRLRKLRRLPKLPRSSLAYSPPPPNIFAKMFGDKGEDIFANAMKRHPEIYFLSLKEYKKAEQCPEKWQKVWKKFIEARLKELPGATEAMLFSYWRNIRRTYNNKQCSKSAFGKFPYLDVFKNKPGGPCVRFNRMFLANFVEKGASAEAIEVIASCCSLDASKFVCRTSPQASFYGSALGSLLAENPEPTSSHEASPVEPVFGTSQDQMTPPTRRYKNTVDFFEEKYGEDALKCIFASVSQHEVVYKCSFYTMKSVSDLTGLIKVAWDQIYAEVADKYPHVPEAIAFRVWASIKKNYFHPLHYNKKWRGRPELQFLHRLRPDLHIPPSTVMPVTSVEEELTSGELYPQLGPQDLLPSTSAEFRPVAAGASTLRPSISVLQPLQGPSALEQPTVYKLQPMFNVEEYEPVFTPVDPCLAKLEQTLTFEYLHSKEVLKYFFQCISKCPAFLAIQNLENLSDLQGRAKEEWTNVMMNMQTRVGPDEEEVEEELAFDAWKEVRKNYGHCKFASKPWAVTLNFLGVLPAPGPAVMTPLSEPQVAEPLDLRFQESQDIASPNNDSSREASSELFIAESPEFQEPPTGHLDPAQIISAALGLGSTSTAPESSSPVSFNNPNRGAQFDFENKYGKNVLEDLISEISKERLFFSTSIKQLQSMSGEVKEAWKRIWESFKGRHVHVEEDDALRVWACLRRKKFVKKDIQLNYNLDFLNDLCRKTSRNTGEQHCEDLYATTSGISTNDVLMQISGAGASIPEELKALDDGVDIENDLEPPMTESVIKSKPGRKTDIDSFAMAYSMDAANLLLKEISMEKVFYSYELIGLTKLDLLYGEEQLDLSTRERRDLVILAWEKIIRAVQQVYPNVNEMEAYKAWFSLYNTATSKLRKSRWSKQIAFYQNYKDAVNRRIQLPQPPARHLTLDDVFQAVIDGHQNDGEQIEETGVLQQGMDFEMPEDVVEEPARFRLKEAEIKVILEKIAEHEEFFEESLIDVSGIGDLAQKKLRVWRRIIKKVWSQLPEVKEDVAFKFWLSVRKNYFDLDSEDQWHGKIWFLNEWHVQRTVEAQPGHSSSGQPTSSTNTALFETLYGSEALSFLLDEISKHEDFYSKEIDESSSSLSLKDLYKTSWMNIMREVKRRYPRVDHFIALTTWTSVRNNYFGPVGVSPKWAQKILFLNEWQQKSRSNSKRSSDDSGSSAPVSQPQLTQADIQTIELSRRVQDTDTFRNQLKTVYLNIHKVKDNELHLCQLRRKIIQIIGEFLDEAEGKNNSQIL</sequence>
<accession>A0A4U5MR83</accession>
<feature type="region of interest" description="Disordered" evidence="1">
    <location>
        <begin position="2277"/>
        <end position="2297"/>
    </location>
</feature>
<gene>
    <name evidence="2" type="ORF">L596_019672</name>
</gene>
<reference evidence="2 3" key="2">
    <citation type="journal article" date="2019" name="G3 (Bethesda)">
        <title>Hybrid Assembly of the Genome of the Entomopathogenic Nematode Steinernema carpocapsae Identifies the X-Chromosome.</title>
        <authorList>
            <person name="Serra L."/>
            <person name="Macchietto M."/>
            <person name="Macias-Munoz A."/>
            <person name="McGill C.J."/>
            <person name="Rodriguez I.M."/>
            <person name="Rodriguez B."/>
            <person name="Murad R."/>
            <person name="Mortazavi A."/>
        </authorList>
    </citation>
    <scope>NUCLEOTIDE SEQUENCE [LARGE SCALE GENOMIC DNA]</scope>
    <source>
        <strain evidence="2 3">ALL</strain>
    </source>
</reference>
<feature type="region of interest" description="Disordered" evidence="1">
    <location>
        <begin position="296"/>
        <end position="359"/>
    </location>
</feature>
<feature type="region of interest" description="Disordered" evidence="1">
    <location>
        <begin position="1289"/>
        <end position="1315"/>
    </location>
</feature>
<evidence type="ECO:0000313" key="2">
    <source>
        <dbReference type="EMBL" id="TKR72177.1"/>
    </source>
</evidence>
<dbReference type="EMBL" id="AZBU02000006">
    <property type="protein sequence ID" value="TKR72177.1"/>
    <property type="molecule type" value="Genomic_DNA"/>
</dbReference>
<feature type="region of interest" description="Disordered" evidence="1">
    <location>
        <begin position="855"/>
        <end position="874"/>
    </location>
</feature>
<protein>
    <submittedName>
        <fullName evidence="2">Uncharacterized protein</fullName>
    </submittedName>
</protein>
<evidence type="ECO:0000256" key="1">
    <source>
        <dbReference type="SAM" id="MobiDB-lite"/>
    </source>
</evidence>
<feature type="compositionally biased region" description="Acidic residues" evidence="1">
    <location>
        <begin position="307"/>
        <end position="323"/>
    </location>
</feature>